<name>A0A3R7JUR0_TRYRA</name>
<dbReference type="GeneID" id="40333409"/>
<dbReference type="OrthoDB" id="278055at2759"/>
<keyword evidence="2" id="KW-1185">Reference proteome</keyword>
<gene>
    <name evidence="1" type="ORF">TraAM80_09476</name>
</gene>
<comment type="caution">
    <text evidence="1">The sequence shown here is derived from an EMBL/GenBank/DDBJ whole genome shotgun (WGS) entry which is preliminary data.</text>
</comment>
<proteinExistence type="predicted"/>
<protein>
    <submittedName>
        <fullName evidence="1">L1Tc protein</fullName>
    </submittedName>
</protein>
<sequence length="176" mass="18616">MTGVILVERRRAAIVKLLKPVKSPKQLEPHRPTSPTPIVSEVAENMVLTEGTALGMDAAPPPACAPHAAHKWGRAPSAGLFGGSTGPGAAAVGLQRTPREAYAFPRGACGRRTPPSLPFCTCEGPPRLPVVLRLPPRWCHNGLACFLETAAAERVCLISSWSNNVRSDWVAVGTPC</sequence>
<dbReference type="EMBL" id="MKGL01000594">
    <property type="protein sequence ID" value="RNE97152.1"/>
    <property type="molecule type" value="Genomic_DNA"/>
</dbReference>
<evidence type="ECO:0000313" key="1">
    <source>
        <dbReference type="EMBL" id="RNE97152.1"/>
    </source>
</evidence>
<reference evidence="1 2" key="1">
    <citation type="journal article" date="2018" name="BMC Genomics">
        <title>Genomic comparison of Trypanosoma conorhini and Trypanosoma rangeli to Trypanosoma cruzi strains of high and low virulence.</title>
        <authorList>
            <person name="Bradwell K.R."/>
            <person name="Koparde V.N."/>
            <person name="Matveyev A.V."/>
            <person name="Serrano M.G."/>
            <person name="Alves J.M."/>
            <person name="Parikh H."/>
            <person name="Huang B."/>
            <person name="Lee V."/>
            <person name="Espinosa-Alvarez O."/>
            <person name="Ortiz P.A."/>
            <person name="Costa-Martins A.G."/>
            <person name="Teixeira M.M."/>
            <person name="Buck G.A."/>
        </authorList>
    </citation>
    <scope>NUCLEOTIDE SEQUENCE [LARGE SCALE GENOMIC DNA]</scope>
    <source>
        <strain evidence="1 2">AM80</strain>
    </source>
</reference>
<dbReference type="Proteomes" id="UP000283634">
    <property type="component" value="Unassembled WGS sequence"/>
</dbReference>
<dbReference type="RefSeq" id="XP_029233983.1">
    <property type="nucleotide sequence ID" value="XM_029386155.1"/>
</dbReference>
<evidence type="ECO:0000313" key="2">
    <source>
        <dbReference type="Proteomes" id="UP000283634"/>
    </source>
</evidence>
<organism evidence="1 2">
    <name type="scientific">Trypanosoma rangeli</name>
    <dbReference type="NCBI Taxonomy" id="5698"/>
    <lineage>
        <taxon>Eukaryota</taxon>
        <taxon>Discoba</taxon>
        <taxon>Euglenozoa</taxon>
        <taxon>Kinetoplastea</taxon>
        <taxon>Metakinetoplastina</taxon>
        <taxon>Trypanosomatida</taxon>
        <taxon>Trypanosomatidae</taxon>
        <taxon>Trypanosoma</taxon>
        <taxon>Herpetosoma</taxon>
    </lineage>
</organism>
<dbReference type="AlphaFoldDB" id="A0A3R7JUR0"/>
<accession>A0A3R7JUR0</accession>